<organism evidence="5 6">
    <name type="scientific">Pedobacter cryophilus</name>
    <dbReference type="NCBI Taxonomy" id="2571271"/>
    <lineage>
        <taxon>Bacteria</taxon>
        <taxon>Pseudomonadati</taxon>
        <taxon>Bacteroidota</taxon>
        <taxon>Sphingobacteriia</taxon>
        <taxon>Sphingobacteriales</taxon>
        <taxon>Sphingobacteriaceae</taxon>
        <taxon>Pedobacter</taxon>
    </lineage>
</organism>
<name>A0A4U1BVG9_9SPHI</name>
<dbReference type="InterPro" id="IPR036942">
    <property type="entry name" value="Beta-barrel_TonB_sf"/>
</dbReference>
<keyword evidence="2" id="KW-0472">Membrane</keyword>
<dbReference type="Proteomes" id="UP000308181">
    <property type="component" value="Unassembled WGS sequence"/>
</dbReference>
<evidence type="ECO:0000256" key="3">
    <source>
        <dbReference type="ARBA" id="ARBA00023237"/>
    </source>
</evidence>
<dbReference type="RefSeq" id="WP_136826748.1">
    <property type="nucleotide sequence ID" value="NZ_SWBP01000004.1"/>
</dbReference>
<evidence type="ECO:0000313" key="6">
    <source>
        <dbReference type="Proteomes" id="UP000308181"/>
    </source>
</evidence>
<reference evidence="5 6" key="1">
    <citation type="submission" date="2019-04" db="EMBL/GenBank/DDBJ databases">
        <title>Pedobacter sp. AR-3-17 sp. nov., isolated from Arctic soil.</title>
        <authorList>
            <person name="Dahal R.H."/>
            <person name="Kim D.-U."/>
        </authorList>
    </citation>
    <scope>NUCLEOTIDE SEQUENCE [LARGE SCALE GENOMIC DNA]</scope>
    <source>
        <strain evidence="5 6">AR-3-17</strain>
    </source>
</reference>
<protein>
    <submittedName>
        <fullName evidence="5">TonB-dependent receptor</fullName>
    </submittedName>
</protein>
<dbReference type="Gene3D" id="2.40.170.20">
    <property type="entry name" value="TonB-dependent receptor, beta-barrel domain"/>
    <property type="match status" value="1"/>
</dbReference>
<keyword evidence="5" id="KW-0675">Receptor</keyword>
<comment type="caution">
    <text evidence="5">The sequence shown here is derived from an EMBL/GenBank/DDBJ whole genome shotgun (WGS) entry which is preliminary data.</text>
</comment>
<sequence length="569" mass="63130">MTNRYKIAHTIFLACFFGFSSNVKAQDKPVVKAATKDTTRTSVTEEIEVIRSYKPVLADAVKIRRSPDLNDNKPFNPKVSYDLLDKRLELNSGIRELEAQKLIVEKQAANKNNFAKIGLGNLGTTLGQLNLATGQDEALQAGFNFNHLGMKGKLNSQNISKQEFSGFGRSIGDALVLEGKLGYNRSSLFFYGIGDDNNMIDISPEKQKFNVFEGEGVVYNRTDADDESNLDFAGKINASLFNNAFSAKESTVILSGGVSKNLSKFQIGANGLVDFTSSKDVTYSLNNHFFKVNPYIKINTEILRLTAGINYVNEFGSNQRIHFFPAASLDFMLIKNYLTIFGNFGGDVAKTRLKDLIGLNPYLNENINLKNTITKFDAAGGIRGTFAANIGYKAMVSYQTLSDFSYFVNNIDQPQKFDVAYFTGNTKVLGFTGEVNMNFSDAFNLDSRLTLKQYDNSTEPNAWLYPGFVLNSTASFKIVDKVKIEGDLLFQGDSKAKILSYDTSPTPQVITTIKTIKAFADISVGAEYQYNKQISAFLRVNNIIGNEYQKLPYYPNYGINILGGVSYGF</sequence>
<evidence type="ECO:0000256" key="1">
    <source>
        <dbReference type="ARBA" id="ARBA00004442"/>
    </source>
</evidence>
<dbReference type="AlphaFoldDB" id="A0A4U1BVG9"/>
<comment type="subcellular location">
    <subcellularLocation>
        <location evidence="1">Cell outer membrane</location>
    </subcellularLocation>
</comment>
<feature type="chain" id="PRO_5020372281" evidence="4">
    <location>
        <begin position="26"/>
        <end position="569"/>
    </location>
</feature>
<dbReference type="EMBL" id="SWBP01000004">
    <property type="protein sequence ID" value="TKB96785.1"/>
    <property type="molecule type" value="Genomic_DNA"/>
</dbReference>
<accession>A0A4U1BVG9</accession>
<keyword evidence="6" id="KW-1185">Reference proteome</keyword>
<keyword evidence="3" id="KW-0998">Cell outer membrane</keyword>
<evidence type="ECO:0000313" key="5">
    <source>
        <dbReference type="EMBL" id="TKB96785.1"/>
    </source>
</evidence>
<keyword evidence="4" id="KW-0732">Signal</keyword>
<feature type="signal peptide" evidence="4">
    <location>
        <begin position="1"/>
        <end position="25"/>
    </location>
</feature>
<dbReference type="GO" id="GO:0009279">
    <property type="term" value="C:cell outer membrane"/>
    <property type="evidence" value="ECO:0007669"/>
    <property type="project" value="UniProtKB-SubCell"/>
</dbReference>
<evidence type="ECO:0000256" key="4">
    <source>
        <dbReference type="SAM" id="SignalP"/>
    </source>
</evidence>
<proteinExistence type="predicted"/>
<gene>
    <name evidence="5" type="ORF">FA046_11920</name>
</gene>
<dbReference type="SUPFAM" id="SSF56935">
    <property type="entry name" value="Porins"/>
    <property type="match status" value="1"/>
</dbReference>
<dbReference type="OrthoDB" id="1264254at2"/>
<evidence type="ECO:0000256" key="2">
    <source>
        <dbReference type="ARBA" id="ARBA00023136"/>
    </source>
</evidence>